<proteinExistence type="predicted"/>
<keyword evidence="1" id="KW-0812">Transmembrane</keyword>
<gene>
    <name evidence="2" type="ORF">VUQ08_04840</name>
</gene>
<feature type="transmembrane region" description="Helical" evidence="1">
    <location>
        <begin position="23"/>
        <end position="45"/>
    </location>
</feature>
<evidence type="ECO:0000313" key="2">
    <source>
        <dbReference type="EMBL" id="XBC45225.1"/>
    </source>
</evidence>
<dbReference type="RefSeq" id="WP_201711360.1">
    <property type="nucleotide sequence ID" value="NZ_CP142433.1"/>
</dbReference>
<evidence type="ECO:0000256" key="1">
    <source>
        <dbReference type="SAM" id="Phobius"/>
    </source>
</evidence>
<evidence type="ECO:0008006" key="3">
    <source>
        <dbReference type="Google" id="ProtNLM"/>
    </source>
</evidence>
<accession>A0AB74TQ64</accession>
<keyword evidence="1" id="KW-0472">Membrane</keyword>
<dbReference type="EMBL" id="CP142433">
    <property type="protein sequence ID" value="XBC45225.1"/>
    <property type="molecule type" value="Genomic_DNA"/>
</dbReference>
<sequence>MSNQNKMKLSNFELIPSKNLEKIVGGGVVTAVAVGAAVTFGAGAIDGALEAHHKKN</sequence>
<dbReference type="AlphaFoldDB" id="A0AB74TQ64"/>
<name>A0AB74TQ64_9LACT</name>
<organism evidence="2">
    <name type="scientific">Dolosigranulum savutiense</name>
    <dbReference type="NCBI Taxonomy" id="3110288"/>
    <lineage>
        <taxon>Bacteria</taxon>
        <taxon>Bacillati</taxon>
        <taxon>Bacillota</taxon>
        <taxon>Bacilli</taxon>
        <taxon>Lactobacillales</taxon>
        <taxon>Carnobacteriaceae</taxon>
        <taxon>Dolosigranulum</taxon>
    </lineage>
</organism>
<protein>
    <recommendedName>
        <fullName evidence="3">Class IIb bacteriocin, lactobin A/cerein 7B family</fullName>
    </recommendedName>
</protein>
<keyword evidence="1" id="KW-1133">Transmembrane helix</keyword>
<reference evidence="2" key="1">
    <citation type="submission" date="2023-12" db="EMBL/GenBank/DDBJ databases">
        <title>Dolosigranulum savutii sp. nov. isolated from human upper respiratory samples collected in Botswana.</title>
        <authorList>
            <person name="Kelly M.S."/>
        </authorList>
    </citation>
    <scope>NUCLEOTIDE SEQUENCE</scope>
    <source>
        <strain evidence="2">MSK433</strain>
    </source>
</reference>